<keyword evidence="1" id="KW-0324">Glycolysis</keyword>
<dbReference type="GO" id="GO:0016787">
    <property type="term" value="F:hydrolase activity"/>
    <property type="evidence" value="ECO:0007669"/>
    <property type="project" value="UniProtKB-KW"/>
</dbReference>
<dbReference type="EC" id="3.1.3.-" evidence="3"/>
<sequence>MNIYILRHGETNGNKAGRIQGSTDIPLNEYGIELAKITRDGIEKEGLQFDIIYASPLSRARKTAEIVRGTHTTEIVIDDRIIEMNFGKAEGMLIKDINEKPENQNLKYCFNIPSKYQAKDGAESYEHIMARAKDFLEDELRPLEHTYENVLVVCHGALIRALLLNVLGWDIDRYWEIHQPNCCMNLVTLKDGKFNLAYMEKIYYEGDIAAKGIL</sequence>
<keyword evidence="2" id="KW-0413">Isomerase</keyword>
<dbReference type="InterPro" id="IPR029033">
    <property type="entry name" value="His_PPase_superfam"/>
</dbReference>
<dbReference type="PANTHER" id="PTHR48100:SF1">
    <property type="entry name" value="HISTIDINE PHOSPHATASE FAMILY PROTEIN-RELATED"/>
    <property type="match status" value="1"/>
</dbReference>
<dbReference type="EMBL" id="JBBMEX010000006">
    <property type="protein sequence ID" value="MEQ2557676.1"/>
    <property type="molecule type" value="Genomic_DNA"/>
</dbReference>
<comment type="caution">
    <text evidence="3">The sequence shown here is derived from an EMBL/GenBank/DDBJ whole genome shotgun (WGS) entry which is preliminary data.</text>
</comment>
<proteinExistence type="predicted"/>
<dbReference type="SMART" id="SM00855">
    <property type="entry name" value="PGAM"/>
    <property type="match status" value="1"/>
</dbReference>
<evidence type="ECO:0000256" key="2">
    <source>
        <dbReference type="ARBA" id="ARBA00023235"/>
    </source>
</evidence>
<keyword evidence="3" id="KW-0378">Hydrolase</keyword>
<organism evidence="3 4">
    <name type="scientific">Maccoyibacter intestinihominis</name>
    <dbReference type="NCBI Taxonomy" id="3133499"/>
    <lineage>
        <taxon>Bacteria</taxon>
        <taxon>Bacillati</taxon>
        <taxon>Bacillota</taxon>
        <taxon>Clostridia</taxon>
        <taxon>Lachnospirales</taxon>
        <taxon>Lachnospiraceae</taxon>
        <taxon>Maccoyibacter</taxon>
    </lineage>
</organism>
<dbReference type="Gene3D" id="3.40.50.1240">
    <property type="entry name" value="Phosphoglycerate mutase-like"/>
    <property type="match status" value="1"/>
</dbReference>
<protein>
    <submittedName>
        <fullName evidence="3">Histidine phosphatase family protein</fullName>
        <ecNumber evidence="3">3.1.3.-</ecNumber>
    </submittedName>
</protein>
<evidence type="ECO:0000313" key="3">
    <source>
        <dbReference type="EMBL" id="MEQ2557676.1"/>
    </source>
</evidence>
<dbReference type="Proteomes" id="UP001454489">
    <property type="component" value="Unassembled WGS sequence"/>
</dbReference>
<dbReference type="InterPro" id="IPR050275">
    <property type="entry name" value="PGM_Phosphatase"/>
</dbReference>
<dbReference type="CDD" id="cd07067">
    <property type="entry name" value="HP_PGM_like"/>
    <property type="match status" value="1"/>
</dbReference>
<reference evidence="3 4" key="1">
    <citation type="submission" date="2024-03" db="EMBL/GenBank/DDBJ databases">
        <title>Human intestinal bacterial collection.</title>
        <authorList>
            <person name="Pauvert C."/>
            <person name="Hitch T.C.A."/>
            <person name="Clavel T."/>
        </authorList>
    </citation>
    <scope>NUCLEOTIDE SEQUENCE [LARGE SCALE GENOMIC DNA]</scope>
    <source>
        <strain evidence="3 4">CLA-AA-H185</strain>
    </source>
</reference>
<dbReference type="PANTHER" id="PTHR48100">
    <property type="entry name" value="BROAD-SPECIFICITY PHOSPHATASE YOR283W-RELATED"/>
    <property type="match status" value="1"/>
</dbReference>
<dbReference type="RefSeq" id="WP_353530744.1">
    <property type="nucleotide sequence ID" value="NZ_JBBMEX010000006.1"/>
</dbReference>
<evidence type="ECO:0000256" key="1">
    <source>
        <dbReference type="ARBA" id="ARBA00023152"/>
    </source>
</evidence>
<keyword evidence="4" id="KW-1185">Reference proteome</keyword>
<evidence type="ECO:0000313" key="4">
    <source>
        <dbReference type="Proteomes" id="UP001454489"/>
    </source>
</evidence>
<accession>A0ABV1HD90</accession>
<dbReference type="Pfam" id="PF00300">
    <property type="entry name" value="His_Phos_1"/>
    <property type="match status" value="1"/>
</dbReference>
<gene>
    <name evidence="3" type="ORF">WMO43_07315</name>
</gene>
<dbReference type="InterPro" id="IPR001345">
    <property type="entry name" value="PG/BPGM_mutase_AS"/>
</dbReference>
<name>A0ABV1HD90_9FIRM</name>
<dbReference type="SUPFAM" id="SSF53254">
    <property type="entry name" value="Phosphoglycerate mutase-like"/>
    <property type="match status" value="1"/>
</dbReference>
<dbReference type="InterPro" id="IPR013078">
    <property type="entry name" value="His_Pase_superF_clade-1"/>
</dbReference>
<dbReference type="PROSITE" id="PS00175">
    <property type="entry name" value="PG_MUTASE"/>
    <property type="match status" value="1"/>
</dbReference>